<reference evidence="10 11" key="1">
    <citation type="submission" date="2018-08" db="EMBL/GenBank/DDBJ databases">
        <title>A genome reference for cultivated species of the human gut microbiota.</title>
        <authorList>
            <person name="Zou Y."/>
            <person name="Xue W."/>
            <person name="Luo G."/>
        </authorList>
    </citation>
    <scope>NUCLEOTIDE SEQUENCE [LARGE SCALE GENOMIC DNA]</scope>
    <source>
        <strain evidence="10 11">AF24-2</strain>
    </source>
</reference>
<accession>A0A412GWW5</accession>
<dbReference type="PROSITE" id="PS50850">
    <property type="entry name" value="MFS"/>
    <property type="match status" value="1"/>
</dbReference>
<dbReference type="Gene3D" id="1.20.1250.20">
    <property type="entry name" value="MFS general substrate transporter like domains"/>
    <property type="match status" value="1"/>
</dbReference>
<dbReference type="InterPro" id="IPR005829">
    <property type="entry name" value="Sugar_transporter_CS"/>
</dbReference>
<evidence type="ECO:0000256" key="3">
    <source>
        <dbReference type="ARBA" id="ARBA00022448"/>
    </source>
</evidence>
<evidence type="ECO:0000256" key="6">
    <source>
        <dbReference type="ARBA" id="ARBA00023136"/>
    </source>
</evidence>
<sequence length="471" mass="51821">MESTKFNLGYMIFLSFVAAIGGLLFGYDTAVISGTISQVTDQFQLDALQQGWYVGCALIGSICGVMFAGMLSDRLGRKWVMIIAALLFSISGIWCAASSDFNHLIAARILGGIAIGVVSIVSPLYISEVAAAQYRGRLVSLYQVAVTVGFLGAYIANFYLLSFSQSGFESNIEWINKIFISEVWRSMLGMESVPAIIFLITIFFIPESPRWLIVVQRENQAQKVLQNIYLTTSEAQLQIEQTKAILANEHQSSWSMLWQPGILKAVIIGVCIAMLGQFMGVNAVLYYGPSIFEDAGLSGGDSLFYQILIGTVNMVTGVLALLIIDKIGRKKLIYYGVSGMIISLIAIGIYFLAGEKVGLSNTYLLLFFLAYIFFCAGSISAVIFVLLSEMYPTKIRGLAMSVAGLSLWIGTYLIGQLTPWMLETLTPGGTFFLFAFMCLPYMLIVWKLMPETAGKTLEEIELFWTGQKCKS</sequence>
<feature type="transmembrane region" description="Helical" evidence="8">
    <location>
        <begin position="79"/>
        <end position="99"/>
    </location>
</feature>
<feature type="transmembrane region" description="Helical" evidence="8">
    <location>
        <begin position="105"/>
        <end position="126"/>
    </location>
</feature>
<evidence type="ECO:0000256" key="1">
    <source>
        <dbReference type="ARBA" id="ARBA00004141"/>
    </source>
</evidence>
<dbReference type="PROSITE" id="PS00216">
    <property type="entry name" value="SUGAR_TRANSPORT_1"/>
    <property type="match status" value="2"/>
</dbReference>
<protein>
    <submittedName>
        <fullName evidence="10">Sugar porter family MFS transporter</fullName>
    </submittedName>
</protein>
<comment type="similarity">
    <text evidence="2 7">Belongs to the major facilitator superfamily. Sugar transporter (TC 2.A.1.1) family.</text>
</comment>
<dbReference type="NCBIfam" id="TIGR00879">
    <property type="entry name" value="SP"/>
    <property type="match status" value="1"/>
</dbReference>
<feature type="transmembrane region" description="Helical" evidence="8">
    <location>
        <begin position="183"/>
        <end position="205"/>
    </location>
</feature>
<dbReference type="AlphaFoldDB" id="A0A412GWW5"/>
<evidence type="ECO:0000256" key="4">
    <source>
        <dbReference type="ARBA" id="ARBA00022692"/>
    </source>
</evidence>
<feature type="transmembrane region" description="Helical" evidence="8">
    <location>
        <begin position="12"/>
        <end position="32"/>
    </location>
</feature>
<feature type="domain" description="Major facilitator superfamily (MFS) profile" evidence="9">
    <location>
        <begin position="14"/>
        <end position="453"/>
    </location>
</feature>
<feature type="transmembrane region" description="Helical" evidence="8">
    <location>
        <begin position="265"/>
        <end position="288"/>
    </location>
</feature>
<feature type="transmembrane region" description="Helical" evidence="8">
    <location>
        <begin position="365"/>
        <end position="387"/>
    </location>
</feature>
<feature type="transmembrane region" description="Helical" evidence="8">
    <location>
        <begin position="303"/>
        <end position="325"/>
    </location>
</feature>
<keyword evidence="11" id="KW-1185">Reference proteome</keyword>
<evidence type="ECO:0000313" key="10">
    <source>
        <dbReference type="EMBL" id="RGR99379.1"/>
    </source>
</evidence>
<feature type="transmembrane region" description="Helical" evidence="8">
    <location>
        <begin position="428"/>
        <end position="446"/>
    </location>
</feature>
<dbReference type="SUPFAM" id="SSF103473">
    <property type="entry name" value="MFS general substrate transporter"/>
    <property type="match status" value="1"/>
</dbReference>
<comment type="caution">
    <text evidence="10">The sequence shown here is derived from an EMBL/GenBank/DDBJ whole genome shotgun (WGS) entry which is preliminary data.</text>
</comment>
<dbReference type="InterPro" id="IPR003663">
    <property type="entry name" value="Sugar/inositol_transpt"/>
</dbReference>
<evidence type="ECO:0000313" key="11">
    <source>
        <dbReference type="Proteomes" id="UP000285864"/>
    </source>
</evidence>
<feature type="transmembrane region" description="Helical" evidence="8">
    <location>
        <begin position="138"/>
        <end position="163"/>
    </location>
</feature>
<dbReference type="GO" id="GO:0022857">
    <property type="term" value="F:transmembrane transporter activity"/>
    <property type="evidence" value="ECO:0007669"/>
    <property type="project" value="InterPro"/>
</dbReference>
<dbReference type="RefSeq" id="WP_022125019.1">
    <property type="nucleotide sequence ID" value="NZ_CATZZN010000040.1"/>
</dbReference>
<dbReference type="GO" id="GO:0016020">
    <property type="term" value="C:membrane"/>
    <property type="evidence" value="ECO:0007669"/>
    <property type="project" value="UniProtKB-SubCell"/>
</dbReference>
<dbReference type="PANTHER" id="PTHR48020:SF12">
    <property type="entry name" value="PROTON MYO-INOSITOL COTRANSPORTER"/>
    <property type="match status" value="1"/>
</dbReference>
<evidence type="ECO:0000256" key="8">
    <source>
        <dbReference type="SAM" id="Phobius"/>
    </source>
</evidence>
<dbReference type="InterPro" id="IPR005828">
    <property type="entry name" value="MFS_sugar_transport-like"/>
</dbReference>
<keyword evidence="6 8" id="KW-0472">Membrane</keyword>
<organism evidence="10 11">
    <name type="scientific">Phocaeicola coprocola</name>
    <dbReference type="NCBI Taxonomy" id="310298"/>
    <lineage>
        <taxon>Bacteria</taxon>
        <taxon>Pseudomonadati</taxon>
        <taxon>Bacteroidota</taxon>
        <taxon>Bacteroidia</taxon>
        <taxon>Bacteroidales</taxon>
        <taxon>Bacteroidaceae</taxon>
        <taxon>Phocaeicola</taxon>
    </lineage>
</organism>
<keyword evidence="3 7" id="KW-0813">Transport</keyword>
<dbReference type="PRINTS" id="PR00171">
    <property type="entry name" value="SUGRTRNSPORT"/>
</dbReference>
<feature type="transmembrane region" description="Helical" evidence="8">
    <location>
        <begin position="399"/>
        <end position="422"/>
    </location>
</feature>
<dbReference type="Pfam" id="PF00083">
    <property type="entry name" value="Sugar_tr"/>
    <property type="match status" value="1"/>
</dbReference>
<evidence type="ECO:0000256" key="5">
    <source>
        <dbReference type="ARBA" id="ARBA00022989"/>
    </source>
</evidence>
<dbReference type="Proteomes" id="UP000285864">
    <property type="component" value="Unassembled WGS sequence"/>
</dbReference>
<name>A0A412GWW5_9BACT</name>
<feature type="transmembrane region" description="Helical" evidence="8">
    <location>
        <begin position="332"/>
        <end position="353"/>
    </location>
</feature>
<keyword evidence="4 8" id="KW-0812">Transmembrane</keyword>
<proteinExistence type="inferred from homology"/>
<dbReference type="PROSITE" id="PS00217">
    <property type="entry name" value="SUGAR_TRANSPORT_2"/>
    <property type="match status" value="1"/>
</dbReference>
<evidence type="ECO:0000259" key="9">
    <source>
        <dbReference type="PROSITE" id="PS50850"/>
    </source>
</evidence>
<dbReference type="InterPro" id="IPR050814">
    <property type="entry name" value="Myo-inositol_Transporter"/>
</dbReference>
<gene>
    <name evidence="10" type="ORF">DWY20_02220</name>
</gene>
<keyword evidence="5 8" id="KW-1133">Transmembrane helix</keyword>
<dbReference type="GeneID" id="79860258"/>
<evidence type="ECO:0000256" key="7">
    <source>
        <dbReference type="RuleBase" id="RU003346"/>
    </source>
</evidence>
<dbReference type="InterPro" id="IPR036259">
    <property type="entry name" value="MFS_trans_sf"/>
</dbReference>
<dbReference type="EMBL" id="QRUU01000006">
    <property type="protein sequence ID" value="RGR99379.1"/>
    <property type="molecule type" value="Genomic_DNA"/>
</dbReference>
<feature type="transmembrane region" description="Helical" evidence="8">
    <location>
        <begin position="52"/>
        <end position="72"/>
    </location>
</feature>
<evidence type="ECO:0000256" key="2">
    <source>
        <dbReference type="ARBA" id="ARBA00010992"/>
    </source>
</evidence>
<comment type="subcellular location">
    <subcellularLocation>
        <location evidence="1">Membrane</location>
        <topology evidence="1">Multi-pass membrane protein</topology>
    </subcellularLocation>
</comment>
<dbReference type="InterPro" id="IPR020846">
    <property type="entry name" value="MFS_dom"/>
</dbReference>
<dbReference type="PANTHER" id="PTHR48020">
    <property type="entry name" value="PROTON MYO-INOSITOL COTRANSPORTER"/>
    <property type="match status" value="1"/>
</dbReference>